<protein>
    <submittedName>
        <fullName evidence="1">Uncharacterized protein</fullName>
    </submittedName>
</protein>
<organism evidence="1 2">
    <name type="scientific">Myxococcus xanthus (strain DK1622)</name>
    <dbReference type="NCBI Taxonomy" id="246197"/>
    <lineage>
        <taxon>Bacteria</taxon>
        <taxon>Pseudomonadati</taxon>
        <taxon>Myxococcota</taxon>
        <taxon>Myxococcia</taxon>
        <taxon>Myxococcales</taxon>
        <taxon>Cystobacterineae</taxon>
        <taxon>Myxococcaceae</taxon>
        <taxon>Myxococcus</taxon>
    </lineage>
</organism>
<sequence>MVSVAGGAPITLERGAASLVGIRVEELMAYGIANHLWIHGSPDRFRVRQWMAAALGTSFGDQPQSDIVVADVFQFGPALTLINISG</sequence>
<accession>Q1D2A3</accession>
<dbReference type="EnsemblBacteria" id="ABF87093">
    <property type="protein sequence ID" value="ABF87093"/>
    <property type="gene ID" value="MXAN_5066"/>
</dbReference>
<evidence type="ECO:0000313" key="2">
    <source>
        <dbReference type="Proteomes" id="UP000002402"/>
    </source>
</evidence>
<evidence type="ECO:0000313" key="1">
    <source>
        <dbReference type="EMBL" id="ABF87093.1"/>
    </source>
</evidence>
<keyword evidence="2" id="KW-1185">Reference proteome</keyword>
<dbReference type="AlphaFoldDB" id="Q1D2A3"/>
<dbReference type="KEGG" id="mxa:MXAN_5066"/>
<proteinExistence type="predicted"/>
<gene>
    <name evidence="1" type="ordered locus">MXAN_5066</name>
</gene>
<dbReference type="HOGENOM" id="CLU_2494673_0_0_7"/>
<dbReference type="EMBL" id="CP000113">
    <property type="protein sequence ID" value="ABF87093.1"/>
    <property type="molecule type" value="Genomic_DNA"/>
</dbReference>
<dbReference type="Proteomes" id="UP000002402">
    <property type="component" value="Chromosome"/>
</dbReference>
<reference evidence="1 2" key="1">
    <citation type="journal article" date="2006" name="Proc. Natl. Acad. Sci. U.S.A.">
        <title>Evolution of sensory complexity recorded in a myxobacterial genome.</title>
        <authorList>
            <person name="Goldman B.S."/>
            <person name="Nierman W.C."/>
            <person name="Kaiser D."/>
            <person name="Slater S.C."/>
            <person name="Durkin A.S."/>
            <person name="Eisen J.A."/>
            <person name="Ronning C.M."/>
            <person name="Barbazuk W.B."/>
            <person name="Blanchard M."/>
            <person name="Field C."/>
            <person name="Halling C."/>
            <person name="Hinkle G."/>
            <person name="Iartchuk O."/>
            <person name="Kim H.S."/>
            <person name="Mackenzie C."/>
            <person name="Madupu R."/>
            <person name="Miller N."/>
            <person name="Shvartsbeyn A."/>
            <person name="Sullivan S.A."/>
            <person name="Vaudin M."/>
            <person name="Wiegand R."/>
            <person name="Kaplan H.B."/>
        </authorList>
    </citation>
    <scope>NUCLEOTIDE SEQUENCE [LARGE SCALE GENOMIC DNA]</scope>
    <source>
        <strain evidence="2">DK1622</strain>
    </source>
</reference>
<name>Q1D2A3_MYXXD</name>